<dbReference type="GO" id="GO:0006310">
    <property type="term" value="P:DNA recombination"/>
    <property type="evidence" value="ECO:0007669"/>
    <property type="project" value="InterPro"/>
</dbReference>
<dbReference type="Gene3D" id="3.40.50.300">
    <property type="entry name" value="P-loop containing nucleotide triphosphate hydrolases"/>
    <property type="match status" value="2"/>
</dbReference>
<dbReference type="GO" id="GO:0005524">
    <property type="term" value="F:ATP binding"/>
    <property type="evidence" value="ECO:0007669"/>
    <property type="project" value="UniProtKB-KW"/>
</dbReference>
<evidence type="ECO:0000256" key="10">
    <source>
        <dbReference type="SAM" id="Coils"/>
    </source>
</evidence>
<evidence type="ECO:0000256" key="7">
    <source>
        <dbReference type="ARBA" id="ARBA00023204"/>
    </source>
</evidence>
<accession>A0A0R1ZPQ3</accession>
<dbReference type="FunFam" id="3.40.50.300:FF:000356">
    <property type="entry name" value="DNA repair protein RecN"/>
    <property type="match status" value="1"/>
</dbReference>
<keyword evidence="10" id="KW-0175">Coiled coil</keyword>
<evidence type="ECO:0000256" key="8">
    <source>
        <dbReference type="ARBA" id="ARBA00033408"/>
    </source>
</evidence>
<keyword evidence="4" id="KW-0547">Nucleotide-binding</keyword>
<dbReference type="SUPFAM" id="SSF52540">
    <property type="entry name" value="P-loop containing nucleoside triphosphate hydrolases"/>
    <property type="match status" value="2"/>
</dbReference>
<name>A0A0R1ZPQ3_9LACO</name>
<dbReference type="RefSeq" id="WP_056975338.1">
    <property type="nucleotide sequence ID" value="NZ_AYYO01000005.1"/>
</dbReference>
<comment type="similarity">
    <text evidence="2 9">Belongs to the RecN family.</text>
</comment>
<evidence type="ECO:0000256" key="6">
    <source>
        <dbReference type="ARBA" id="ARBA00022840"/>
    </source>
</evidence>
<dbReference type="PANTHER" id="PTHR11059:SF0">
    <property type="entry name" value="DNA REPAIR PROTEIN RECN"/>
    <property type="match status" value="1"/>
</dbReference>
<evidence type="ECO:0000256" key="2">
    <source>
        <dbReference type="ARBA" id="ARBA00009441"/>
    </source>
</evidence>
<dbReference type="FunFam" id="3.40.50.300:FF:000319">
    <property type="entry name" value="DNA repair protein RecN"/>
    <property type="match status" value="1"/>
</dbReference>
<protein>
    <recommendedName>
        <fullName evidence="3 9">DNA repair protein RecN</fullName>
    </recommendedName>
    <alternativeName>
        <fullName evidence="8 9">Recombination protein N</fullName>
    </alternativeName>
</protein>
<dbReference type="PATRIC" id="fig|1291052.5.peg.38"/>
<evidence type="ECO:0000256" key="3">
    <source>
        <dbReference type="ARBA" id="ARBA00021315"/>
    </source>
</evidence>
<evidence type="ECO:0000256" key="4">
    <source>
        <dbReference type="ARBA" id="ARBA00022741"/>
    </source>
</evidence>
<dbReference type="STRING" id="1291052.FC18_GL000037"/>
<sequence>MLQELVIHDFAIIESLDLSFEKGMTALTGETGAGKSIIIDAVLLLAGARASSEFIRTGTKKATLQGMFYAADNEHTKAELAKVDLELDGGQVLLERDLYASGRNVCRVNGTLVNTSTLRAIGETLVDIHGQNEHQELTRPETHVHLLDQFGGPELQALLSEYTGVFATYQQRAAALRKKNANEQEWAQRLDMLRFQVDEISAANLTPNLEEELEVERDRLANFQRIQESLAEAYGVLSDEEFNPLDAIDTAQSTMADIGNLDPEYAEIAENIAGAYYTLQDAQKDLSRQMDSLEWDEDRLNAVEEQLDNLQQLRRKYGDSMSAVIAYGEKAQKELASMEATEADANGLEEQVADLRAQIVELGGRLTKARHAAAAKLEDAVHAQLKSLYMAKTVFSVNFAPVPEDEYSAFGHDQIEFYIQPNPGERAQPLAKIASGGELSRIMLALKTIFAEADGVTSIIFDEVDTGVSGRVAQAIANKIVTIAASSQVLCITHLPQVAAMANHEYKIGKEVVDGRTQSTVTPLSEDARVDELARMLAGEEITPLTVEHAKELLRMAHETRAKLVK</sequence>
<keyword evidence="5 9" id="KW-0227">DNA damage</keyword>
<evidence type="ECO:0000259" key="11">
    <source>
        <dbReference type="Pfam" id="PF02463"/>
    </source>
</evidence>
<dbReference type="OrthoDB" id="9806954at2"/>
<dbReference type="Pfam" id="PF02463">
    <property type="entry name" value="SMC_N"/>
    <property type="match status" value="1"/>
</dbReference>
<dbReference type="NCBIfam" id="TIGR00634">
    <property type="entry name" value="recN"/>
    <property type="match status" value="1"/>
</dbReference>
<evidence type="ECO:0000256" key="5">
    <source>
        <dbReference type="ARBA" id="ARBA00022763"/>
    </source>
</evidence>
<dbReference type="PIRSF" id="PIRSF003128">
    <property type="entry name" value="RecN"/>
    <property type="match status" value="1"/>
</dbReference>
<dbReference type="GO" id="GO:0043590">
    <property type="term" value="C:bacterial nucleoid"/>
    <property type="evidence" value="ECO:0007669"/>
    <property type="project" value="TreeGrafter"/>
</dbReference>
<dbReference type="InterPro" id="IPR027417">
    <property type="entry name" value="P-loop_NTPase"/>
</dbReference>
<dbReference type="AlphaFoldDB" id="A0A0R1ZPQ3"/>
<reference evidence="12 13" key="1">
    <citation type="journal article" date="2015" name="Genome Announc.">
        <title>Expanding the biotechnology potential of lactobacilli through comparative genomics of 213 strains and associated genera.</title>
        <authorList>
            <person name="Sun Z."/>
            <person name="Harris H.M."/>
            <person name="McCann A."/>
            <person name="Guo C."/>
            <person name="Argimon S."/>
            <person name="Zhang W."/>
            <person name="Yang X."/>
            <person name="Jeffery I.B."/>
            <person name="Cooney J.C."/>
            <person name="Kagawa T.F."/>
            <person name="Liu W."/>
            <person name="Song Y."/>
            <person name="Salvetti E."/>
            <person name="Wrobel A."/>
            <person name="Rasinkangas P."/>
            <person name="Parkhill J."/>
            <person name="Rea M.C."/>
            <person name="O'Sullivan O."/>
            <person name="Ritari J."/>
            <person name="Douillard F.P."/>
            <person name="Paul Ross R."/>
            <person name="Yang R."/>
            <person name="Briner A.E."/>
            <person name="Felis G.E."/>
            <person name="de Vos W.M."/>
            <person name="Barrangou R."/>
            <person name="Klaenhammer T.R."/>
            <person name="Caufield P.W."/>
            <person name="Cui Y."/>
            <person name="Zhang H."/>
            <person name="O'Toole P.W."/>
        </authorList>
    </citation>
    <scope>NUCLEOTIDE SEQUENCE [LARGE SCALE GENOMIC DNA]</scope>
    <source>
        <strain evidence="12 13">DSM 20505</strain>
    </source>
</reference>
<evidence type="ECO:0000256" key="9">
    <source>
        <dbReference type="PIRNR" id="PIRNR003128"/>
    </source>
</evidence>
<dbReference type="GO" id="GO:0006281">
    <property type="term" value="P:DNA repair"/>
    <property type="evidence" value="ECO:0007669"/>
    <property type="project" value="UniProtKB-KW"/>
</dbReference>
<keyword evidence="13" id="KW-1185">Reference proteome</keyword>
<dbReference type="GO" id="GO:0009432">
    <property type="term" value="P:SOS response"/>
    <property type="evidence" value="ECO:0007669"/>
    <property type="project" value="TreeGrafter"/>
</dbReference>
<dbReference type="PANTHER" id="PTHR11059">
    <property type="entry name" value="DNA REPAIR PROTEIN RECN"/>
    <property type="match status" value="1"/>
</dbReference>
<evidence type="ECO:0000256" key="1">
    <source>
        <dbReference type="ARBA" id="ARBA00003618"/>
    </source>
</evidence>
<evidence type="ECO:0000313" key="13">
    <source>
        <dbReference type="Proteomes" id="UP000051679"/>
    </source>
</evidence>
<keyword evidence="7 9" id="KW-0234">DNA repair</keyword>
<dbReference type="InterPro" id="IPR004604">
    <property type="entry name" value="DNA_recomb/repair_RecN"/>
</dbReference>
<dbReference type="CDD" id="cd03241">
    <property type="entry name" value="ABC_RecN"/>
    <property type="match status" value="2"/>
</dbReference>
<gene>
    <name evidence="12" type="ORF">FC18_GL000037</name>
</gene>
<evidence type="ECO:0000313" key="12">
    <source>
        <dbReference type="EMBL" id="KRM56354.1"/>
    </source>
</evidence>
<feature type="domain" description="RecF/RecN/SMC N-terminal" evidence="11">
    <location>
        <begin position="1"/>
        <end position="509"/>
    </location>
</feature>
<organism evidence="12 13">
    <name type="scientific">Lacticaseibacillus sharpeae JCM 1186 = DSM 20505</name>
    <dbReference type="NCBI Taxonomy" id="1291052"/>
    <lineage>
        <taxon>Bacteria</taxon>
        <taxon>Bacillati</taxon>
        <taxon>Bacillota</taxon>
        <taxon>Bacilli</taxon>
        <taxon>Lactobacillales</taxon>
        <taxon>Lactobacillaceae</taxon>
        <taxon>Lacticaseibacillus</taxon>
    </lineage>
</organism>
<comment type="caution">
    <text evidence="12">The sequence shown here is derived from an EMBL/GenBank/DDBJ whole genome shotgun (WGS) entry which is preliminary data.</text>
</comment>
<feature type="coiled-coil region" evidence="10">
    <location>
        <begin position="293"/>
        <end position="365"/>
    </location>
</feature>
<dbReference type="InterPro" id="IPR003395">
    <property type="entry name" value="RecF/RecN/SMC_N"/>
</dbReference>
<dbReference type="EMBL" id="AYYO01000005">
    <property type="protein sequence ID" value="KRM56354.1"/>
    <property type="molecule type" value="Genomic_DNA"/>
</dbReference>
<comment type="function">
    <text evidence="1 9">May be involved in recombinational repair of damaged DNA.</text>
</comment>
<dbReference type="Proteomes" id="UP000051679">
    <property type="component" value="Unassembled WGS sequence"/>
</dbReference>
<proteinExistence type="inferred from homology"/>
<keyword evidence="6" id="KW-0067">ATP-binding</keyword>